<dbReference type="PANTHER" id="PTHR32059">
    <property type="entry name" value="RAB11-BINDING PROTEIN RELCH"/>
    <property type="match status" value="1"/>
</dbReference>
<dbReference type="InterPro" id="IPR011989">
    <property type="entry name" value="ARM-like"/>
</dbReference>
<dbReference type="PANTHER" id="PTHR32059:SF0">
    <property type="entry name" value="RAB11-BINDING PROTEIN RELCH"/>
    <property type="match status" value="1"/>
</dbReference>
<proteinExistence type="predicted"/>
<evidence type="ECO:0000313" key="3">
    <source>
        <dbReference type="WBParaSite" id="MCU_000446-RB"/>
    </source>
</evidence>
<dbReference type="GO" id="GO:0032367">
    <property type="term" value="P:intracellular cholesterol transport"/>
    <property type="evidence" value="ECO:0007669"/>
    <property type="project" value="InterPro"/>
</dbReference>
<evidence type="ECO:0000256" key="1">
    <source>
        <dbReference type="SAM" id="Coils"/>
    </source>
</evidence>
<keyword evidence="1" id="KW-0175">Coiled coil</keyword>
<dbReference type="GO" id="GO:0005802">
    <property type="term" value="C:trans-Golgi network"/>
    <property type="evidence" value="ECO:0007669"/>
    <property type="project" value="InterPro"/>
</dbReference>
<protein>
    <submittedName>
        <fullName evidence="3">LisH domain-containing protein</fullName>
    </submittedName>
</protein>
<dbReference type="PROSITE" id="PS50896">
    <property type="entry name" value="LISH"/>
    <property type="match status" value="1"/>
</dbReference>
<dbReference type="InterPro" id="IPR016024">
    <property type="entry name" value="ARM-type_fold"/>
</dbReference>
<sequence>MALVKPSSTDNYTLPENSFSEYLIKEKYFLTALEFHYEQLERGIKCDLLEEFFSNPDNFEHIDLPQPGLAPNFSCVSVSTLDSPDLQTVSEDQNSLEEQFKVLEFELRKKNEEIKSLRELLTSATLGAPNVTESLDSITPTPSDYRLSKAVSQMSNIEARALHFLINEYLLSSGYKLTAVQFSEECEALEQQDLDDWDDVGLTCDRPPSLPSLLKASWLPQSSGLPSRPMLKLVPQLRAKGASLSNHQAIDEEAVQTEAVASVLREDLESSRTAISILQCNYDATKAELEVSRQHVADLRGKVTRLESENLSLSQESTYWRNQILCLKRDFPDLVGTAVKKTNRNSALNGTANRNTIDSHEATLDLGSAGKAVENGQSQGIPPSPSPLPSPPPPPQPDHPLPEVVVEVPKLSINEPMFRRQSHPEFVRCASELLPPAVIDEFPFEAFRLADTLDELIVTVGDLIQGILKHLPDEMKSLALPLLIQAICLHPDAAVRDQLLRALFNLFTESPEPGSKEVEVKRTDVILPQCRDLATCLGPQRIESELLPQIWSQLNERPSSCLRKLLNSACGVIAPATPSRLRSSLLLSILLQSIEEEKDEQVKAVALRSLAAVVVLMEDRDKLPQLATTFERSLRETWGDATTTLPYPQLVYERVPTVLPIAASLTVAEASCNWLLPTVAEWCLEVDSLKPLLLDPWLEKLKSLCFENEMSKSKSNCNGSSEKSIRLKLQFSTSELFRIMTVLNRLVPFLFASVLQSLAFIKPYRTSFEDDCDDLVLENTDAHEEAVNEAGERDFPIDHWEYLFVPQCILGRKRYEELVKSFEHVLVGSMKSVSDGAVGEGDDVASAFNGACEGEWPAMDDVRQHLLLPIAEMLRAMNPHSNSIDEGTEAHEYLEQDPILPQEFLSLMQTQFDDNFWLPWRLRPASCTLTLCKELCFYVSLIGKAFGTAAVQKYLYEPFHSQLMERSVQGYFEFDLKALPSGVFAGYCCLLASTKSKSELNKVKMLIANAIFLHSRDSCSLHGVRAAIMALCYTEDAAGVCREVLLPALRSCASCADPAVRRTASNIFYTLIGYLSDEVGFNSAGKSNKLSTASSRHHDRQPSWAQAAPSLLEECWQLASQLARDDYTSIGTAAFTDFSSPVLESQPIDEHSADWSCISVALGPLFCLYSKMLRPSPYVAEMDLRDRRSLSEDARIADQVLVLITRLMSLVSADNQTSLDPSAVQFLVQQQYWETLVSGLLQVANRLLPTCSEDFRDTKILPWLYRLTEINNMIPDMEQRTRLGQRLTLVFSTASFCLGTEAPVTTWIMPGLDRLRLDFVEAGEKISAEELEQLSSDLRQRLAIHSSPPPTQSALAEPTKKGLRQKFTTLLTSVSQVQHSATDVPSTHIKRFPFVKHS</sequence>
<feature type="coiled-coil region" evidence="1">
    <location>
        <begin position="289"/>
        <end position="316"/>
    </location>
</feature>
<feature type="compositionally biased region" description="Pro residues" evidence="2">
    <location>
        <begin position="382"/>
        <end position="399"/>
    </location>
</feature>
<dbReference type="InterPro" id="IPR006594">
    <property type="entry name" value="LisH"/>
</dbReference>
<feature type="region of interest" description="Disordered" evidence="2">
    <location>
        <begin position="372"/>
        <end position="402"/>
    </location>
</feature>
<dbReference type="InterPro" id="IPR040362">
    <property type="entry name" value="RELCH"/>
</dbReference>
<dbReference type="SUPFAM" id="SSF48371">
    <property type="entry name" value="ARM repeat"/>
    <property type="match status" value="1"/>
</dbReference>
<dbReference type="Gene3D" id="1.25.10.10">
    <property type="entry name" value="Leucine-rich Repeat Variant"/>
    <property type="match status" value="1"/>
</dbReference>
<accession>A0A5K3EI07</accession>
<name>A0A5K3EI07_MESCO</name>
<evidence type="ECO:0000256" key="2">
    <source>
        <dbReference type="SAM" id="MobiDB-lite"/>
    </source>
</evidence>
<dbReference type="GO" id="GO:0055037">
    <property type="term" value="C:recycling endosome"/>
    <property type="evidence" value="ECO:0007669"/>
    <property type="project" value="TreeGrafter"/>
</dbReference>
<organism evidence="3">
    <name type="scientific">Mesocestoides corti</name>
    <name type="common">Flatworm</name>
    <dbReference type="NCBI Taxonomy" id="53468"/>
    <lineage>
        <taxon>Eukaryota</taxon>
        <taxon>Metazoa</taxon>
        <taxon>Spiralia</taxon>
        <taxon>Lophotrochozoa</taxon>
        <taxon>Platyhelminthes</taxon>
        <taxon>Cestoda</taxon>
        <taxon>Eucestoda</taxon>
        <taxon>Cyclophyllidea</taxon>
        <taxon>Mesocestoididae</taxon>
        <taxon>Mesocestoides</taxon>
    </lineage>
</organism>
<reference evidence="3" key="1">
    <citation type="submission" date="2019-11" db="UniProtKB">
        <authorList>
            <consortium name="WormBaseParasite"/>
        </authorList>
    </citation>
    <scope>IDENTIFICATION</scope>
</reference>
<dbReference type="WBParaSite" id="MCU_000446-RB">
    <property type="protein sequence ID" value="MCU_000446-RB"/>
    <property type="gene ID" value="MCU_000446"/>
</dbReference>
<feature type="coiled-coil region" evidence="1">
    <location>
        <begin position="93"/>
        <end position="120"/>
    </location>
</feature>